<accession>D4DNG3</accession>
<reference evidence="2 3" key="1">
    <citation type="submission" date="2010-02" db="EMBL/GenBank/DDBJ databases">
        <authorList>
            <person name="Weinstock G."/>
            <person name="Sodergren E."/>
            <person name="Clifton S."/>
            <person name="Fulton L."/>
            <person name="Fulton B."/>
            <person name="Courtney L."/>
            <person name="Fronick C."/>
            <person name="Harrison M."/>
            <person name="Strong C."/>
            <person name="Farmer C."/>
            <person name="Delahaunty K."/>
            <person name="Markovic C."/>
            <person name="Hall O."/>
            <person name="Minx P."/>
            <person name="Tomlinson C."/>
            <person name="Mitreva M."/>
            <person name="Nelson J."/>
            <person name="Hou S."/>
            <person name="Wollam A."/>
            <person name="Pepin K.H."/>
            <person name="Johnson M."/>
            <person name="Bhonagiri V."/>
            <person name="Zhang X."/>
            <person name="Suruliraj S."/>
            <person name="Warren W."/>
            <person name="Chinwalla A."/>
            <person name="Mardis E.R."/>
            <person name="Wilson R.K."/>
        </authorList>
    </citation>
    <scope>NUCLEOTIDE SEQUENCE [LARGE SCALE GENOMIC DNA]</scope>
    <source>
        <strain evidence="2 3">ATCC 29315</strain>
    </source>
</reference>
<protein>
    <submittedName>
        <fullName evidence="2">Uncharacterized protein</fullName>
    </submittedName>
</protein>
<name>D4DNG3_NEIEG</name>
<evidence type="ECO:0000256" key="1">
    <source>
        <dbReference type="SAM" id="MobiDB-lite"/>
    </source>
</evidence>
<sequence length="44" mass="4936">MRGKPDIQNPHRRQKTILKPPRPTSARHMAANCFSDGLPHTLCG</sequence>
<evidence type="ECO:0000313" key="3">
    <source>
        <dbReference type="Proteomes" id="UP000005536"/>
    </source>
</evidence>
<proteinExistence type="predicted"/>
<gene>
    <name evidence="2" type="ORF">NEIELOOT_00593</name>
</gene>
<evidence type="ECO:0000313" key="2">
    <source>
        <dbReference type="EMBL" id="EFE50620.1"/>
    </source>
</evidence>
<feature type="region of interest" description="Disordered" evidence="1">
    <location>
        <begin position="1"/>
        <end position="31"/>
    </location>
</feature>
<dbReference type="AlphaFoldDB" id="D4DNG3"/>
<dbReference type="EMBL" id="ADBF01000015">
    <property type="protein sequence ID" value="EFE50620.1"/>
    <property type="molecule type" value="Genomic_DNA"/>
</dbReference>
<organism evidence="2 3">
    <name type="scientific">Neisseria elongata subsp. glycolytica ATCC 29315</name>
    <dbReference type="NCBI Taxonomy" id="546263"/>
    <lineage>
        <taxon>Bacteria</taxon>
        <taxon>Pseudomonadati</taxon>
        <taxon>Pseudomonadota</taxon>
        <taxon>Betaproteobacteria</taxon>
        <taxon>Neisseriales</taxon>
        <taxon>Neisseriaceae</taxon>
        <taxon>Neisseria</taxon>
    </lineage>
</organism>
<comment type="caution">
    <text evidence="2">The sequence shown here is derived from an EMBL/GenBank/DDBJ whole genome shotgun (WGS) entry which is preliminary data.</text>
</comment>
<dbReference type="Proteomes" id="UP000005536">
    <property type="component" value="Unassembled WGS sequence"/>
</dbReference>